<sequence>MSEKEQRRLHDCWREPDFQKLFNDYTEEVSDPKHRAETEQYLAQCEAEQRAERLAAQGLSVASLNSALPKVIPGRPDGPAGSQLLKPHKGFVVKTYKRSPGRTDFDRVHGKVFINVCSHDEIDQPTSTPITAPDGRKGESWSMPHLCSPTAKEEKDKAGHACIAIDIVFHTEVLERCEASGFAGQRWKDLVIKTALEMVGKLHELELDTDYKALQLKYFGGDGEGASTLSWKPDSAFVKEEAATAKGLPPDVSYAAAPSSAAPSEPSEGTASPEGTAAPGTVGSSPASRTTKSPPDDKRPPPATLQWRTPRHSIIHRGVGDLASAWGDASLSVSQRPRELLVKVELPGLSSAAEIALDIAERSFKLIHEGSGYRLEIQLPLPVLSEQGAAKFDKAKKTLSVSLPVAAEVLPCVCAL</sequence>
<evidence type="ECO:0000313" key="6">
    <source>
        <dbReference type="EMBL" id="CAE0116616.1"/>
    </source>
</evidence>
<evidence type="ECO:0000259" key="4">
    <source>
        <dbReference type="Pfam" id="PF08190"/>
    </source>
</evidence>
<name>A0A7S3EYY2_9EUKA</name>
<reference evidence="6" key="1">
    <citation type="submission" date="2021-01" db="EMBL/GenBank/DDBJ databases">
        <authorList>
            <person name="Corre E."/>
            <person name="Pelletier E."/>
            <person name="Niang G."/>
            <person name="Scheremetjew M."/>
            <person name="Finn R."/>
            <person name="Kale V."/>
            <person name="Holt S."/>
            <person name="Cochrane G."/>
            <person name="Meng A."/>
            <person name="Brown T."/>
            <person name="Cohen L."/>
        </authorList>
    </citation>
    <scope>NUCLEOTIDE SEQUENCE</scope>
    <source>
        <strain evidence="6">CCMP281</strain>
    </source>
</reference>
<dbReference type="AlphaFoldDB" id="A0A7S3EYY2"/>
<dbReference type="CDD" id="cd00298">
    <property type="entry name" value="ACD_sHsps_p23-like"/>
    <property type="match status" value="1"/>
</dbReference>
<proteinExistence type="inferred from homology"/>
<comment type="similarity">
    <text evidence="1">Belongs to the PIH1 family.</text>
</comment>
<feature type="compositionally biased region" description="Polar residues" evidence="3">
    <location>
        <begin position="282"/>
        <end position="293"/>
    </location>
</feature>
<feature type="domain" description="PIH1 N-terminal" evidence="4">
    <location>
        <begin position="82"/>
        <end position="220"/>
    </location>
</feature>
<protein>
    <recommendedName>
        <fullName evidence="2">PIH1 domain-containing protein 1</fullName>
    </recommendedName>
</protein>
<evidence type="ECO:0000256" key="3">
    <source>
        <dbReference type="SAM" id="MobiDB-lite"/>
    </source>
</evidence>
<dbReference type="InterPro" id="IPR041442">
    <property type="entry name" value="PIH1D1/2/3_CS-like"/>
</dbReference>
<dbReference type="InterPro" id="IPR008978">
    <property type="entry name" value="HSP20-like_chaperone"/>
</dbReference>
<dbReference type="Pfam" id="PF18201">
    <property type="entry name" value="PIH1_CS"/>
    <property type="match status" value="1"/>
</dbReference>
<dbReference type="Gene3D" id="2.60.40.790">
    <property type="match status" value="1"/>
</dbReference>
<dbReference type="GO" id="GO:0005737">
    <property type="term" value="C:cytoplasm"/>
    <property type="evidence" value="ECO:0007669"/>
    <property type="project" value="TreeGrafter"/>
</dbReference>
<evidence type="ECO:0000259" key="5">
    <source>
        <dbReference type="Pfam" id="PF18201"/>
    </source>
</evidence>
<dbReference type="InterPro" id="IPR012981">
    <property type="entry name" value="PIH1_N"/>
</dbReference>
<dbReference type="Pfam" id="PF08190">
    <property type="entry name" value="PIH1"/>
    <property type="match status" value="1"/>
</dbReference>
<accession>A0A7S3EYY2</accession>
<dbReference type="EMBL" id="HBHX01031059">
    <property type="protein sequence ID" value="CAE0116616.1"/>
    <property type="molecule type" value="Transcribed_RNA"/>
</dbReference>
<dbReference type="PANTHER" id="PTHR22997:SF0">
    <property type="entry name" value="PIH1 DOMAIN-CONTAINING PROTEIN 1"/>
    <property type="match status" value="1"/>
</dbReference>
<dbReference type="PANTHER" id="PTHR22997">
    <property type="entry name" value="PIH1 DOMAIN-CONTAINING PROTEIN 1"/>
    <property type="match status" value="1"/>
</dbReference>
<feature type="compositionally biased region" description="Low complexity" evidence="3">
    <location>
        <begin position="249"/>
        <end position="274"/>
    </location>
</feature>
<evidence type="ECO:0000256" key="1">
    <source>
        <dbReference type="ARBA" id="ARBA00008511"/>
    </source>
</evidence>
<organism evidence="6">
    <name type="scientific">Haptolina ericina</name>
    <dbReference type="NCBI Taxonomy" id="156174"/>
    <lineage>
        <taxon>Eukaryota</taxon>
        <taxon>Haptista</taxon>
        <taxon>Haptophyta</taxon>
        <taxon>Prymnesiophyceae</taxon>
        <taxon>Prymnesiales</taxon>
        <taxon>Prymnesiaceae</taxon>
        <taxon>Haptolina</taxon>
    </lineage>
</organism>
<evidence type="ECO:0000256" key="2">
    <source>
        <dbReference type="ARBA" id="ARBA00040540"/>
    </source>
</evidence>
<feature type="region of interest" description="Disordered" evidence="3">
    <location>
        <begin position="249"/>
        <end position="311"/>
    </location>
</feature>
<gene>
    <name evidence="6" type="ORF">HERI1096_LOCUS17301</name>
</gene>
<dbReference type="InterPro" id="IPR050734">
    <property type="entry name" value="PIH1/Kintoun_subfamily"/>
</dbReference>
<feature type="domain" description="PIH1D1/2/3 CS-like" evidence="5">
    <location>
        <begin position="310"/>
        <end position="405"/>
    </location>
</feature>